<dbReference type="AlphaFoldDB" id="A0A514LLS8"/>
<proteinExistence type="predicted"/>
<evidence type="ECO:0000313" key="1">
    <source>
        <dbReference type="EMBL" id="QDI92485.1"/>
    </source>
</evidence>
<dbReference type="Proteomes" id="UP000319756">
    <property type="component" value="Chromosome"/>
</dbReference>
<dbReference type="KEGG" id="sale:EPH95_15875"/>
<protein>
    <submittedName>
        <fullName evidence="1">ICEBs1 excisionase</fullName>
    </submittedName>
</protein>
<keyword evidence="2" id="KW-1185">Reference proteome</keyword>
<evidence type="ECO:0000313" key="2">
    <source>
        <dbReference type="Proteomes" id="UP000319756"/>
    </source>
</evidence>
<organism evidence="1 2">
    <name type="scientific">Salicibibacter halophilus</name>
    <dbReference type="NCBI Taxonomy" id="2502791"/>
    <lineage>
        <taxon>Bacteria</taxon>
        <taxon>Bacillati</taxon>
        <taxon>Bacillota</taxon>
        <taxon>Bacilli</taxon>
        <taxon>Bacillales</taxon>
        <taxon>Bacillaceae</taxon>
        <taxon>Salicibibacter</taxon>
    </lineage>
</organism>
<dbReference type="EMBL" id="CP035485">
    <property type="protein sequence ID" value="QDI92485.1"/>
    <property type="molecule type" value="Genomic_DNA"/>
</dbReference>
<sequence>MERGVETLAEFYTPADVQRIMKVSEQKAYRIIRDLNAEMKQEGYMVIQGKVNRNKFNERFIYQGKSAM</sequence>
<name>A0A514LLS8_9BACI</name>
<gene>
    <name evidence="1" type="ORF">EPH95_15875</name>
</gene>
<reference evidence="2" key="1">
    <citation type="submission" date="2019-01" db="EMBL/GenBank/DDBJ databases">
        <title>Genomic analysis of Salicibibacter sp. NKC3-5.</title>
        <authorList>
            <person name="Oh Y.J."/>
        </authorList>
    </citation>
    <scope>NUCLEOTIDE SEQUENCE [LARGE SCALE GENOMIC DNA]</scope>
    <source>
        <strain evidence="2">NKC3-5</strain>
    </source>
</reference>
<accession>A0A514LLS8</accession>
<dbReference type="OrthoDB" id="3174733at2"/>